<keyword evidence="4 6" id="KW-1133">Transmembrane helix</keyword>
<evidence type="ECO:0000256" key="4">
    <source>
        <dbReference type="ARBA" id="ARBA00022989"/>
    </source>
</evidence>
<feature type="transmembrane region" description="Helical" evidence="6">
    <location>
        <begin position="71"/>
        <end position="92"/>
    </location>
</feature>
<evidence type="ECO:0000256" key="2">
    <source>
        <dbReference type="ARBA" id="ARBA00022448"/>
    </source>
</evidence>
<comment type="subcellular location">
    <subcellularLocation>
        <location evidence="1">Membrane</location>
        <topology evidence="1">Multi-pass membrane protein</topology>
    </subcellularLocation>
</comment>
<dbReference type="EnsemblMetazoa" id="XM_022788515">
    <property type="protein sequence ID" value="XP_022644250"/>
    <property type="gene ID" value="LOC111243256"/>
</dbReference>
<dbReference type="InterPro" id="IPR052983">
    <property type="entry name" value="MFS_Riboflavin_Transporter"/>
</dbReference>
<dbReference type="OrthoDB" id="5667at2759"/>
<sequence>MDQSERAPVRNYRHARMISLPKHGLDSRKSWLVALLCGLVHLFCSLSMAAMGSMFTGFLIDFSSEREKASWPVTSITCSMQIVSPLFSILVHLGARHEWILRICTFTVSAALVLSYFAKTIVFITILMAIHGSSLAGIFMSANVLMARHFQRQRAAATGMQETIAGVSVFFMPALMDNFIRRFRTVRSISLLGVITFASFIFSLCITPFNEQETQDSFRNGTQEDTEHVEFPKEISSTVYATETSKDASEISQNASSAVDSNNLLTDQPVVRDEPKPFSWRTFTNLRYFFDVFSFLVVFECFATFLQLTADYSNDREVPEGAIYLVPIFGIGDMMFKLGSGFLSDAKIASPPTLMLAGSVIQCFSFVLLSYSSTMVGLSFSAFLMGTSNGCRIILFIIVLINDFGLDNLSHTFSFANFLIGIATLLKPFLVGYFRDRLGEYLGLFLLLATLNAVVAFYWAVRVIEAYRNKRITLT</sequence>
<dbReference type="AlphaFoldDB" id="A0A7M7J7P0"/>
<feature type="transmembrane region" description="Helical" evidence="6">
    <location>
        <begin position="31"/>
        <end position="51"/>
    </location>
</feature>
<feature type="transmembrane region" description="Helical" evidence="6">
    <location>
        <begin position="354"/>
        <end position="372"/>
    </location>
</feature>
<dbReference type="GO" id="GO:0022857">
    <property type="term" value="F:transmembrane transporter activity"/>
    <property type="evidence" value="ECO:0007669"/>
    <property type="project" value="InterPro"/>
</dbReference>
<feature type="transmembrane region" description="Helical" evidence="6">
    <location>
        <begin position="123"/>
        <end position="145"/>
    </location>
</feature>
<feature type="transmembrane region" description="Helical" evidence="6">
    <location>
        <begin position="188"/>
        <end position="209"/>
    </location>
</feature>
<dbReference type="OMA" id="WITAVSC"/>
<feature type="transmembrane region" description="Helical" evidence="6">
    <location>
        <begin position="99"/>
        <end position="117"/>
    </location>
</feature>
<evidence type="ECO:0000313" key="8">
    <source>
        <dbReference type="Proteomes" id="UP000594260"/>
    </source>
</evidence>
<dbReference type="InParanoid" id="A0A7M7J7P0"/>
<dbReference type="KEGG" id="vde:111243256"/>
<dbReference type="PANTHER" id="PTHR43385:SF1">
    <property type="entry name" value="RIBOFLAVIN TRANSPORTER RIBJ"/>
    <property type="match status" value="1"/>
</dbReference>
<dbReference type="SUPFAM" id="SSF103473">
    <property type="entry name" value="MFS general substrate transporter"/>
    <property type="match status" value="1"/>
</dbReference>
<dbReference type="GeneID" id="111243256"/>
<evidence type="ECO:0000313" key="7">
    <source>
        <dbReference type="EnsemblMetazoa" id="XP_022644250"/>
    </source>
</evidence>
<evidence type="ECO:0008006" key="9">
    <source>
        <dbReference type="Google" id="ProtNLM"/>
    </source>
</evidence>
<dbReference type="InterPro" id="IPR011701">
    <property type="entry name" value="MFS"/>
</dbReference>
<evidence type="ECO:0000256" key="6">
    <source>
        <dbReference type="SAM" id="Phobius"/>
    </source>
</evidence>
<keyword evidence="8" id="KW-1185">Reference proteome</keyword>
<dbReference type="RefSeq" id="XP_022644250.1">
    <property type="nucleotide sequence ID" value="XM_022788515.1"/>
</dbReference>
<name>A0A7M7J7P0_VARDE</name>
<dbReference type="GO" id="GO:0016020">
    <property type="term" value="C:membrane"/>
    <property type="evidence" value="ECO:0007669"/>
    <property type="project" value="UniProtKB-SubCell"/>
</dbReference>
<keyword evidence="2" id="KW-0813">Transport</keyword>
<keyword evidence="3 6" id="KW-0812">Transmembrane</keyword>
<reference evidence="7" key="1">
    <citation type="submission" date="2021-01" db="UniProtKB">
        <authorList>
            <consortium name="EnsemblMetazoa"/>
        </authorList>
    </citation>
    <scope>IDENTIFICATION</scope>
</reference>
<dbReference type="Gene3D" id="1.20.1250.20">
    <property type="entry name" value="MFS general substrate transporter like domains"/>
    <property type="match status" value="1"/>
</dbReference>
<dbReference type="InterPro" id="IPR036259">
    <property type="entry name" value="MFS_trans_sf"/>
</dbReference>
<feature type="transmembrane region" description="Helical" evidence="6">
    <location>
        <begin position="378"/>
        <end position="401"/>
    </location>
</feature>
<organism evidence="7 8">
    <name type="scientific">Varroa destructor</name>
    <name type="common">Honeybee mite</name>
    <dbReference type="NCBI Taxonomy" id="109461"/>
    <lineage>
        <taxon>Eukaryota</taxon>
        <taxon>Metazoa</taxon>
        <taxon>Ecdysozoa</taxon>
        <taxon>Arthropoda</taxon>
        <taxon>Chelicerata</taxon>
        <taxon>Arachnida</taxon>
        <taxon>Acari</taxon>
        <taxon>Parasitiformes</taxon>
        <taxon>Mesostigmata</taxon>
        <taxon>Gamasina</taxon>
        <taxon>Dermanyssoidea</taxon>
        <taxon>Varroidae</taxon>
        <taxon>Varroa</taxon>
    </lineage>
</organism>
<feature type="transmembrane region" description="Helical" evidence="6">
    <location>
        <begin position="413"/>
        <end position="435"/>
    </location>
</feature>
<evidence type="ECO:0000256" key="5">
    <source>
        <dbReference type="ARBA" id="ARBA00023136"/>
    </source>
</evidence>
<accession>A0A7M7J7P0</accession>
<dbReference type="PANTHER" id="PTHR43385">
    <property type="entry name" value="RIBOFLAVIN TRANSPORTER RIBJ"/>
    <property type="match status" value="1"/>
</dbReference>
<feature type="transmembrane region" description="Helical" evidence="6">
    <location>
        <begin position="441"/>
        <end position="461"/>
    </location>
</feature>
<feature type="transmembrane region" description="Helical" evidence="6">
    <location>
        <begin position="322"/>
        <end position="342"/>
    </location>
</feature>
<feature type="transmembrane region" description="Helical" evidence="6">
    <location>
        <begin position="288"/>
        <end position="310"/>
    </location>
</feature>
<dbReference type="Proteomes" id="UP000594260">
    <property type="component" value="Unplaced"/>
</dbReference>
<evidence type="ECO:0000256" key="3">
    <source>
        <dbReference type="ARBA" id="ARBA00022692"/>
    </source>
</evidence>
<proteinExistence type="predicted"/>
<protein>
    <recommendedName>
        <fullName evidence="9">Monocarboxylate transporter</fullName>
    </recommendedName>
</protein>
<dbReference type="Pfam" id="PF07690">
    <property type="entry name" value="MFS_1"/>
    <property type="match status" value="1"/>
</dbReference>
<evidence type="ECO:0000256" key="1">
    <source>
        <dbReference type="ARBA" id="ARBA00004141"/>
    </source>
</evidence>
<keyword evidence="5 6" id="KW-0472">Membrane</keyword>